<dbReference type="RefSeq" id="WP_135844766.1">
    <property type="nucleotide sequence ID" value="NZ_CP035088.1"/>
</dbReference>
<dbReference type="KEGG" id="pvk:EPZ47_10895"/>
<reference evidence="1 2" key="1">
    <citation type="journal article" date="2019" name="Front. Microbiol.">
        <title>In silico and Genetic Analyses of Cyclic Lipopeptide Synthetic Gene Clusters in Pseudomonas sp. 11K1.</title>
        <authorList>
            <person name="Zhao H."/>
            <person name="Liu Y.P."/>
            <person name="Zhang L.Q."/>
        </authorList>
    </citation>
    <scope>NUCLEOTIDE SEQUENCE [LARGE SCALE GENOMIC DNA]</scope>
    <source>
        <strain evidence="1 2">11K1</strain>
    </source>
</reference>
<evidence type="ECO:0000313" key="2">
    <source>
        <dbReference type="Proteomes" id="UP000296468"/>
    </source>
</evidence>
<dbReference type="Proteomes" id="UP000296468">
    <property type="component" value="Chromosome"/>
</dbReference>
<dbReference type="OrthoDB" id="6865220at2"/>
<dbReference type="AlphaFoldDB" id="A0A4P7PEZ6"/>
<gene>
    <name evidence="1" type="ORF">EPZ47_10895</name>
</gene>
<organism evidence="1 2">
    <name type="scientific">Pseudomonas viciae</name>
    <dbReference type="NCBI Taxonomy" id="2505979"/>
    <lineage>
        <taxon>Bacteria</taxon>
        <taxon>Pseudomonadati</taxon>
        <taxon>Pseudomonadota</taxon>
        <taxon>Gammaproteobacteria</taxon>
        <taxon>Pseudomonadales</taxon>
        <taxon>Pseudomonadaceae</taxon>
        <taxon>Pseudomonas</taxon>
    </lineage>
</organism>
<proteinExistence type="predicted"/>
<protein>
    <recommendedName>
        <fullName evidence="3">DUF1842 domain-containing protein</fullName>
    </recommendedName>
</protein>
<evidence type="ECO:0008006" key="3">
    <source>
        <dbReference type="Google" id="ProtNLM"/>
    </source>
</evidence>
<sequence>MMMKTYSMLIYFTGKAEAIGHATGVVRSRAQGLILALDPVADVQGEGALQVPTGVAHFDTVVTVRGEQSWETGRVDFPGIDSYLDVETVMPGQFKVQASGYSTGSIAWRVIRGGGRFEGATGIVTGNFVGHPDDTFTDHQLFKLVLPA</sequence>
<accession>A0A4P7PEZ6</accession>
<name>A0A4P7PEZ6_9PSED</name>
<evidence type="ECO:0000313" key="1">
    <source>
        <dbReference type="EMBL" id="QBZ89200.1"/>
    </source>
</evidence>
<dbReference type="EMBL" id="CP035088">
    <property type="protein sequence ID" value="QBZ89200.1"/>
    <property type="molecule type" value="Genomic_DNA"/>
</dbReference>